<reference evidence="2 3" key="1">
    <citation type="submission" date="2015-11" db="EMBL/GenBank/DDBJ databases">
        <authorList>
            <person name="Varghese N."/>
        </authorList>
    </citation>
    <scope>NUCLEOTIDE SEQUENCE [LARGE SCALE GENOMIC DNA]</scope>
    <source>
        <strain evidence="2 3">JGI-24</strain>
    </source>
</reference>
<dbReference type="InterPro" id="IPR055151">
    <property type="entry name" value="GH113"/>
</dbReference>
<dbReference type="SUPFAM" id="SSF51445">
    <property type="entry name" value="(Trans)glycosidases"/>
    <property type="match status" value="1"/>
</dbReference>
<keyword evidence="1" id="KW-0472">Membrane</keyword>
<evidence type="ECO:0000313" key="2">
    <source>
        <dbReference type="EMBL" id="CUT02403.1"/>
    </source>
</evidence>
<organism evidence="2 3">
    <name type="scientific">Kryptobacter tengchongensis</name>
    <dbReference type="NCBI Taxonomy" id="1643429"/>
    <lineage>
        <taxon>Bacteria</taxon>
        <taxon>Pseudomonadati</taxon>
        <taxon>Candidatus Kryptoniota</taxon>
        <taxon>Candidatus Kryptobacter</taxon>
    </lineage>
</organism>
<keyword evidence="1" id="KW-0812">Transmembrane</keyword>
<feature type="transmembrane region" description="Helical" evidence="1">
    <location>
        <begin position="7"/>
        <end position="24"/>
    </location>
</feature>
<evidence type="ECO:0008006" key="4">
    <source>
        <dbReference type="Google" id="ProtNLM"/>
    </source>
</evidence>
<keyword evidence="3" id="KW-1185">Reference proteome</keyword>
<dbReference type="InterPro" id="IPR017853">
    <property type="entry name" value="GH"/>
</dbReference>
<dbReference type="PROSITE" id="PS51257">
    <property type="entry name" value="PROKAR_LIPOPROTEIN"/>
    <property type="match status" value="1"/>
</dbReference>
<dbReference type="AlphaFoldDB" id="A0A656D7Q6"/>
<dbReference type="RefSeq" id="WP_072150498.1">
    <property type="nucleotide sequence ID" value="NZ_CZVU01000049.1"/>
</dbReference>
<proteinExistence type="predicted"/>
<keyword evidence="1" id="KW-1133">Transmembrane helix</keyword>
<dbReference type="Pfam" id="PF22612">
    <property type="entry name" value="GH113"/>
    <property type="match status" value="1"/>
</dbReference>
<dbReference type="Proteomes" id="UP000243065">
    <property type="component" value="Unassembled WGS sequence"/>
</dbReference>
<dbReference type="Gene3D" id="3.20.20.80">
    <property type="entry name" value="Glycosidases"/>
    <property type="match status" value="1"/>
</dbReference>
<protein>
    <recommendedName>
        <fullName evidence="4">Glycosyl hydrolase catalytic core</fullName>
    </recommendedName>
</protein>
<dbReference type="EMBL" id="CZVU01000049">
    <property type="protein sequence ID" value="CUT02403.1"/>
    <property type="molecule type" value="Genomic_DNA"/>
</dbReference>
<dbReference type="CDD" id="cd19608">
    <property type="entry name" value="GH113_mannanase-like"/>
    <property type="match status" value="1"/>
</dbReference>
<name>A0A656D7Q6_KRYT1</name>
<evidence type="ECO:0000313" key="3">
    <source>
        <dbReference type="Proteomes" id="UP000243065"/>
    </source>
</evidence>
<sequence>MKTGLKNFVLFFFIIYGCNFVVNIKDETIKERVQIYKRGFNFVSWRRTEYGTTYAKSSFDTMSTCGANWVSIVVTLYQKNPEDTLIIEDPNKTPSLYSVSQIIQYAHEKNFGVMLKIHLDTYDGVSRTKIKPFDVSAWFRNYSKYVLNYARLCEMLGVEMFCIGTELSSLSQELKLWSELIDSVREIYNGKIIYASNFDEYRDVSFWDKIDYVGIDFFAPVSNKPDPVYDEIVLGWQPYLNDLKSWFTENHGSKKLIFTEIGYPSTDGASMRPWKEGEVIDFEEQNLCYKVALDIISHIDFVDGIFFWNWDANLKSDSLKTGFSPYGKPAFETIKKHWLRQQVLSKNKI</sequence>
<evidence type="ECO:0000256" key="1">
    <source>
        <dbReference type="SAM" id="Phobius"/>
    </source>
</evidence>
<dbReference type="OrthoDB" id="9773531at2"/>
<gene>
    <name evidence="2" type="ORF">JGI24_01117</name>
</gene>
<accession>A0A656D7Q6</accession>